<dbReference type="RefSeq" id="XP_014148778.1">
    <property type="nucleotide sequence ID" value="XM_014293303.1"/>
</dbReference>
<dbReference type="Gene3D" id="1.10.418.10">
    <property type="entry name" value="Calponin-like domain"/>
    <property type="match status" value="1"/>
</dbReference>
<dbReference type="EMBL" id="KQ244015">
    <property type="protein sequence ID" value="KNC74876.1"/>
    <property type="molecule type" value="Genomic_DNA"/>
</dbReference>
<evidence type="ECO:0000256" key="4">
    <source>
        <dbReference type="SAM" id="MobiDB-lite"/>
    </source>
</evidence>
<dbReference type="eggNOG" id="KOG1704">
    <property type="taxonomic scope" value="Eukaryota"/>
</dbReference>
<gene>
    <name evidence="7" type="ORF">SARC_12587</name>
</gene>
<dbReference type="GO" id="GO:0046872">
    <property type="term" value="F:metal ion binding"/>
    <property type="evidence" value="ECO:0007669"/>
    <property type="project" value="UniProtKB-KW"/>
</dbReference>
<evidence type="ECO:0000256" key="2">
    <source>
        <dbReference type="ARBA" id="ARBA00022833"/>
    </source>
</evidence>
<keyword evidence="8" id="KW-1185">Reference proteome</keyword>
<dbReference type="PROSITE" id="PS50023">
    <property type="entry name" value="LIM_DOMAIN_2"/>
    <property type="match status" value="1"/>
</dbReference>
<evidence type="ECO:0000313" key="8">
    <source>
        <dbReference type="Proteomes" id="UP000054560"/>
    </source>
</evidence>
<evidence type="ECO:0008006" key="9">
    <source>
        <dbReference type="Google" id="ProtNLM"/>
    </source>
</evidence>
<dbReference type="PANTHER" id="PTHR46767">
    <property type="entry name" value="LIM DOMAIN ONLY PROTEIN 7"/>
    <property type="match status" value="1"/>
</dbReference>
<dbReference type="InterPro" id="IPR036872">
    <property type="entry name" value="CH_dom_sf"/>
</dbReference>
<keyword evidence="2 3" id="KW-0862">Zinc</keyword>
<dbReference type="InterPro" id="IPR029978">
    <property type="entry name" value="LMO-7"/>
</dbReference>
<dbReference type="OrthoDB" id="15627at2759"/>
<dbReference type="Proteomes" id="UP000054560">
    <property type="component" value="Unassembled WGS sequence"/>
</dbReference>
<dbReference type="GO" id="GO:0023051">
    <property type="term" value="P:regulation of signaling"/>
    <property type="evidence" value="ECO:0007669"/>
    <property type="project" value="InterPro"/>
</dbReference>
<sequence>MLATQQIAHPAPAGDDGEVKDSFTDESAFDLDLACNESRTWMEAVLQEAIPGQDNKPLFRENLKDGQRLCRFINCIKPQSVKNTNKMKVPFACFENLAYFTIACRQIGLKDTQLFVNTDLYGANEKVISGLKDEDIAASTLAAEKEDDRQLRDFCITIYWLGRAVREMSDYKGPQLNLAAFVKLSCSRCQDKITDEQYITDGPRNFHTNCFKCDTCTKVPAANTDYKWDGYQDKLFCASCRCVRCKEGVNPGGFRSCPCDADANAKICPTCDRENQCNRCTELLEDPANAVKDAKGKKHCPKCVCSDGDCSKPLVGDKYVSDDKGNKYCPDCACQRAECGKYTGSTPTVVNGHKYCPTTCVCQDKSCGKPFVNDKFKEVDGQRFCPDCVCQRAECDRIPADTAKTVYGNKYCRGCVCADEECSKPFVNNEFKESDGKRYCPDCMCQRA</sequence>
<reference evidence="7 8" key="1">
    <citation type="submission" date="2011-02" db="EMBL/GenBank/DDBJ databases">
        <title>The Genome Sequence of Sphaeroforma arctica JP610.</title>
        <authorList>
            <consortium name="The Broad Institute Genome Sequencing Platform"/>
            <person name="Russ C."/>
            <person name="Cuomo C."/>
            <person name="Young S.K."/>
            <person name="Zeng Q."/>
            <person name="Gargeya S."/>
            <person name="Alvarado L."/>
            <person name="Berlin A."/>
            <person name="Chapman S.B."/>
            <person name="Chen Z."/>
            <person name="Freedman E."/>
            <person name="Gellesch M."/>
            <person name="Goldberg J."/>
            <person name="Griggs A."/>
            <person name="Gujja S."/>
            <person name="Heilman E."/>
            <person name="Heiman D."/>
            <person name="Howarth C."/>
            <person name="Mehta T."/>
            <person name="Neiman D."/>
            <person name="Pearson M."/>
            <person name="Roberts A."/>
            <person name="Saif S."/>
            <person name="Shea T."/>
            <person name="Shenoy N."/>
            <person name="Sisk P."/>
            <person name="Stolte C."/>
            <person name="Sykes S."/>
            <person name="White J."/>
            <person name="Yandava C."/>
            <person name="Burger G."/>
            <person name="Gray M.W."/>
            <person name="Holland P.W.H."/>
            <person name="King N."/>
            <person name="Lang F.B.F."/>
            <person name="Roger A.J."/>
            <person name="Ruiz-Trillo I."/>
            <person name="Haas B."/>
            <person name="Nusbaum C."/>
            <person name="Birren B."/>
        </authorList>
    </citation>
    <scope>NUCLEOTIDE SEQUENCE [LARGE SCALE GENOMIC DNA]</scope>
    <source>
        <strain evidence="7 8">JP610</strain>
    </source>
</reference>
<proteinExistence type="predicted"/>
<protein>
    <recommendedName>
        <fullName evidence="9">Calponin-homology (CH) domain-containing protein</fullName>
    </recommendedName>
</protein>
<organism evidence="7 8">
    <name type="scientific">Sphaeroforma arctica JP610</name>
    <dbReference type="NCBI Taxonomy" id="667725"/>
    <lineage>
        <taxon>Eukaryota</taxon>
        <taxon>Ichthyosporea</taxon>
        <taxon>Ichthyophonida</taxon>
        <taxon>Sphaeroforma</taxon>
    </lineage>
</organism>
<feature type="non-terminal residue" evidence="7">
    <location>
        <position position="448"/>
    </location>
</feature>
<evidence type="ECO:0000313" key="7">
    <source>
        <dbReference type="EMBL" id="KNC74876.1"/>
    </source>
</evidence>
<evidence type="ECO:0000259" key="6">
    <source>
        <dbReference type="PROSITE" id="PS50023"/>
    </source>
</evidence>
<feature type="region of interest" description="Disordered" evidence="4">
    <location>
        <begin position="1"/>
        <end position="20"/>
    </location>
</feature>
<evidence type="ECO:0000256" key="3">
    <source>
        <dbReference type="PROSITE-ProRule" id="PRU00125"/>
    </source>
</evidence>
<feature type="domain" description="Calponin-homology (CH)" evidence="5">
    <location>
        <begin position="32"/>
        <end position="140"/>
    </location>
</feature>
<dbReference type="PANTHER" id="PTHR46767:SF1">
    <property type="entry name" value="LIM DOMAIN ONLY PROTEIN 7"/>
    <property type="match status" value="1"/>
</dbReference>
<dbReference type="Gene3D" id="2.10.110.10">
    <property type="entry name" value="Cysteine Rich Protein"/>
    <property type="match status" value="1"/>
</dbReference>
<evidence type="ECO:0000259" key="5">
    <source>
        <dbReference type="PROSITE" id="PS50021"/>
    </source>
</evidence>
<dbReference type="SMART" id="SM00132">
    <property type="entry name" value="LIM"/>
    <property type="match status" value="3"/>
</dbReference>
<feature type="domain" description="LIM zinc-binding" evidence="6">
    <location>
        <begin position="184"/>
        <end position="247"/>
    </location>
</feature>
<dbReference type="GeneID" id="25913091"/>
<dbReference type="STRING" id="667725.A0A0L0FEG7"/>
<dbReference type="PROSITE" id="PS50021">
    <property type="entry name" value="CH"/>
    <property type="match status" value="1"/>
</dbReference>
<accession>A0A0L0FEG7</accession>
<evidence type="ECO:0000256" key="1">
    <source>
        <dbReference type="ARBA" id="ARBA00022723"/>
    </source>
</evidence>
<dbReference type="CDD" id="cd21208">
    <property type="entry name" value="CH_LMO7-like"/>
    <property type="match status" value="1"/>
</dbReference>
<dbReference type="GO" id="GO:0030155">
    <property type="term" value="P:regulation of cell adhesion"/>
    <property type="evidence" value="ECO:0007669"/>
    <property type="project" value="InterPro"/>
</dbReference>
<dbReference type="InterPro" id="IPR001715">
    <property type="entry name" value="CH_dom"/>
</dbReference>
<dbReference type="InterPro" id="IPR001781">
    <property type="entry name" value="Znf_LIM"/>
</dbReference>
<dbReference type="SUPFAM" id="SSF47576">
    <property type="entry name" value="Calponin-homology domain, CH-domain"/>
    <property type="match status" value="1"/>
</dbReference>
<dbReference type="Pfam" id="PF00412">
    <property type="entry name" value="LIM"/>
    <property type="match status" value="1"/>
</dbReference>
<keyword evidence="3" id="KW-0440">LIM domain</keyword>
<dbReference type="Pfam" id="PF00307">
    <property type="entry name" value="CH"/>
    <property type="match status" value="1"/>
</dbReference>
<dbReference type="AlphaFoldDB" id="A0A0L0FEG7"/>
<keyword evidence="1 3" id="KW-0479">Metal-binding</keyword>
<name>A0A0L0FEG7_9EUKA</name>